<dbReference type="SMART" id="SM00052">
    <property type="entry name" value="EAL"/>
    <property type="match status" value="1"/>
</dbReference>
<proteinExistence type="predicted"/>
<dbReference type="InterPro" id="IPR003018">
    <property type="entry name" value="GAF"/>
</dbReference>
<accession>A0A398C8N0</accession>
<dbReference type="Gene3D" id="3.30.70.270">
    <property type="match status" value="1"/>
</dbReference>
<feature type="domain" description="EAL" evidence="5">
    <location>
        <begin position="771"/>
        <end position="1020"/>
    </location>
</feature>
<dbReference type="PROSITE" id="PS50883">
    <property type="entry name" value="EAL"/>
    <property type="match status" value="1"/>
</dbReference>
<dbReference type="Pfam" id="PF00990">
    <property type="entry name" value="GGDEF"/>
    <property type="match status" value="1"/>
</dbReference>
<dbReference type="Gene3D" id="3.40.50.2300">
    <property type="match status" value="1"/>
</dbReference>
<evidence type="ECO:0000256" key="1">
    <source>
        <dbReference type="ARBA" id="ARBA00022679"/>
    </source>
</evidence>
<evidence type="ECO:0000259" key="4">
    <source>
        <dbReference type="PROSITE" id="PS50113"/>
    </source>
</evidence>
<dbReference type="InterPro" id="IPR043128">
    <property type="entry name" value="Rev_trsase/Diguanyl_cyclase"/>
</dbReference>
<protein>
    <submittedName>
        <fullName evidence="7">EAL domain-containing protein</fullName>
    </submittedName>
</protein>
<dbReference type="Proteomes" id="UP000266302">
    <property type="component" value="Unassembled WGS sequence"/>
</dbReference>
<organism evidence="7 8">
    <name type="scientific">Simplicispira hankyongi</name>
    <dbReference type="NCBI Taxonomy" id="2315688"/>
    <lineage>
        <taxon>Bacteria</taxon>
        <taxon>Pseudomonadati</taxon>
        <taxon>Pseudomonadota</taxon>
        <taxon>Betaproteobacteria</taxon>
        <taxon>Burkholderiales</taxon>
        <taxon>Comamonadaceae</taxon>
        <taxon>Simplicispira</taxon>
    </lineage>
</organism>
<evidence type="ECO:0000313" key="7">
    <source>
        <dbReference type="EMBL" id="RID97931.1"/>
    </source>
</evidence>
<dbReference type="Pfam" id="PF13185">
    <property type="entry name" value="GAF_2"/>
    <property type="match status" value="1"/>
</dbReference>
<dbReference type="GO" id="GO:0071732">
    <property type="term" value="P:cellular response to nitric oxide"/>
    <property type="evidence" value="ECO:0007669"/>
    <property type="project" value="UniProtKB-ARBA"/>
</dbReference>
<comment type="catalytic activity">
    <reaction evidence="3">
        <text>3',3'-c-di-GMP + H2O = 5'-phosphoguanylyl(3'-&gt;5')guanosine + H(+)</text>
        <dbReference type="Rhea" id="RHEA:24902"/>
        <dbReference type="ChEBI" id="CHEBI:15377"/>
        <dbReference type="ChEBI" id="CHEBI:15378"/>
        <dbReference type="ChEBI" id="CHEBI:58754"/>
        <dbReference type="ChEBI" id="CHEBI:58805"/>
        <dbReference type="EC" id="3.1.4.52"/>
    </reaction>
    <physiologicalReaction direction="left-to-right" evidence="3">
        <dbReference type="Rhea" id="RHEA:24903"/>
    </physiologicalReaction>
</comment>
<dbReference type="Pfam" id="PF12860">
    <property type="entry name" value="PAS_7"/>
    <property type="match status" value="1"/>
</dbReference>
<dbReference type="AlphaFoldDB" id="A0A398C8N0"/>
<dbReference type="Gene3D" id="3.20.20.450">
    <property type="entry name" value="EAL domain"/>
    <property type="match status" value="1"/>
</dbReference>
<name>A0A398C8N0_9BURK</name>
<dbReference type="SUPFAM" id="SSF55785">
    <property type="entry name" value="PYP-like sensor domain (PAS domain)"/>
    <property type="match status" value="1"/>
</dbReference>
<dbReference type="CDD" id="cd00130">
    <property type="entry name" value="PAS"/>
    <property type="match status" value="1"/>
</dbReference>
<dbReference type="SUPFAM" id="SSF141868">
    <property type="entry name" value="EAL domain-like"/>
    <property type="match status" value="1"/>
</dbReference>
<dbReference type="CDD" id="cd01948">
    <property type="entry name" value="EAL"/>
    <property type="match status" value="1"/>
</dbReference>
<evidence type="ECO:0000256" key="3">
    <source>
        <dbReference type="ARBA" id="ARBA00051114"/>
    </source>
</evidence>
<evidence type="ECO:0000256" key="2">
    <source>
        <dbReference type="ARBA" id="ARBA00022777"/>
    </source>
</evidence>
<dbReference type="InterPro" id="IPR029787">
    <property type="entry name" value="Nucleotide_cyclase"/>
</dbReference>
<comment type="caution">
    <text evidence="7">The sequence shown here is derived from an EMBL/GenBank/DDBJ whole genome shotgun (WGS) entry which is preliminary data.</text>
</comment>
<dbReference type="InterPro" id="IPR029016">
    <property type="entry name" value="GAF-like_dom_sf"/>
</dbReference>
<keyword evidence="1" id="KW-0808">Transferase</keyword>
<dbReference type="InterPro" id="IPR052155">
    <property type="entry name" value="Biofilm_reg_signaling"/>
</dbReference>
<dbReference type="Gene3D" id="3.30.450.20">
    <property type="entry name" value="PAS domain"/>
    <property type="match status" value="1"/>
</dbReference>
<dbReference type="CDD" id="cd01949">
    <property type="entry name" value="GGDEF"/>
    <property type="match status" value="1"/>
</dbReference>
<dbReference type="PANTHER" id="PTHR44757:SF2">
    <property type="entry name" value="BIOFILM ARCHITECTURE MAINTENANCE PROTEIN MBAA"/>
    <property type="match status" value="1"/>
</dbReference>
<dbReference type="GO" id="GO:0071111">
    <property type="term" value="F:cyclic-guanylate-specific phosphodiesterase activity"/>
    <property type="evidence" value="ECO:0007669"/>
    <property type="project" value="UniProtKB-EC"/>
</dbReference>
<dbReference type="InterPro" id="IPR000700">
    <property type="entry name" value="PAS-assoc_C"/>
</dbReference>
<dbReference type="FunFam" id="3.20.20.450:FF:000001">
    <property type="entry name" value="Cyclic di-GMP phosphodiesterase yahA"/>
    <property type="match status" value="1"/>
</dbReference>
<dbReference type="FunFam" id="3.30.70.270:FF:000001">
    <property type="entry name" value="Diguanylate cyclase domain protein"/>
    <property type="match status" value="1"/>
</dbReference>
<dbReference type="InterPro" id="IPR035919">
    <property type="entry name" value="EAL_sf"/>
</dbReference>
<dbReference type="InterPro" id="IPR013656">
    <property type="entry name" value="PAS_4"/>
</dbReference>
<feature type="domain" description="PAC" evidence="4">
    <location>
        <begin position="540"/>
        <end position="592"/>
    </location>
</feature>
<dbReference type="SUPFAM" id="SSF55073">
    <property type="entry name" value="Nucleotide cyclase"/>
    <property type="match status" value="1"/>
</dbReference>
<keyword evidence="8" id="KW-1185">Reference proteome</keyword>
<dbReference type="InterPro" id="IPR035965">
    <property type="entry name" value="PAS-like_dom_sf"/>
</dbReference>
<feature type="domain" description="GGDEF" evidence="6">
    <location>
        <begin position="624"/>
        <end position="762"/>
    </location>
</feature>
<reference evidence="7 8" key="1">
    <citation type="submission" date="2018-09" db="EMBL/GenBank/DDBJ databases">
        <title>Draft genome of Simplicispira sp. NY-02.</title>
        <authorList>
            <person name="Im W.T."/>
        </authorList>
    </citation>
    <scope>NUCLEOTIDE SEQUENCE [LARGE SCALE GENOMIC DNA]</scope>
    <source>
        <strain evidence="7 8">NY-02</strain>
    </source>
</reference>
<dbReference type="InterPro" id="IPR011006">
    <property type="entry name" value="CheY-like_superfamily"/>
</dbReference>
<dbReference type="NCBIfam" id="TIGR00229">
    <property type="entry name" value="sensory_box"/>
    <property type="match status" value="1"/>
</dbReference>
<evidence type="ECO:0000259" key="6">
    <source>
        <dbReference type="PROSITE" id="PS50887"/>
    </source>
</evidence>
<dbReference type="SMART" id="SM00086">
    <property type="entry name" value="PAC"/>
    <property type="match status" value="1"/>
</dbReference>
<sequence>MTVSVLLVESSDDYADQVHGALAESWLAWDVQRARTLREAREILQQRRFDVALVSYRLSDGAAYDALAALAGTPALIAVPAGAESQAAHALRHGFADFFVHDPACQYLLTLPSQIEAVLERSRSAKSREAAEQLLARQHRLLQAIFKAQALFIASATPRDAFETLLHEMLVLTQSPLGFVGQVEAAPSGAKQLRIHAITDIAWDVPSRRKLAQLDAGGMVFNNPHSLLGAALEGAVPLISNDPASDPRAGGLPPGHPPLHSFMALPILAGGEVVALAGVANRAEGYLTADVSFLQPLLNTVGQLEMARRADRERRAMEAQLARTSAELATKSQALEVTLASVSQGISNVDEQGFVRVHNQRYRELLDLPQELLDRQPHMSEIVSFQRERGDFGVGFELIEPNARSYVASESAAQAQLGDMPPLYIRKTMEGRYLEVRTRLLPGGGRVRTFADVTDYLVTQDALRQSEARWRSLTQLSSDWYWECDAEFRLTRLEGNIRADLGISEDQLYGKRLWEMATVQVPSAAMAAYRRRLNAHKVFHDFEIQNANSGVTTFWAALSGEPIFDEAGQFTGYRGIARDITERKRAEAKIEQLAFFDDLTGLPNRRLLLDRLGQVLAQCKRVNSQAALLFLDLDNFKDINDTLGHEWGDRLLAEVGQRLSEGVRASDTVARLGGDEFVVILQGLSGKAQDAAQEVEVVALKILARLNQSYEIEGRSIHSTPSIGIALVDSASGTPQDLLKRADLAMYEAKAQGRNTLCFFDPQMQATASARSLLEADLRQALARSEFLVHYQRLVDADNRVLGAEALVRWQHPQRGLVPPMEFIGLAEQTGLILPLGRAVLRSACEQLARWAAHAASAHWTVSVNVSAHEFRHPGFVEQVLAILQETGAQPALLKLELTESLLLHDVEDCIAKMQVLRSRGVGFSLDDFGTGYSSLTYLKRLPLDQLKIDQSFVRDVLTDPNDAAIACTIVTLAQSLGLDVVAEGVETEGQRQFLLNNGCRCFQGYLFGRPGPAEALLQP</sequence>
<dbReference type="OrthoDB" id="9813903at2"/>
<evidence type="ECO:0000313" key="8">
    <source>
        <dbReference type="Proteomes" id="UP000266302"/>
    </source>
</evidence>
<dbReference type="Pfam" id="PF08448">
    <property type="entry name" value="PAS_4"/>
    <property type="match status" value="1"/>
</dbReference>
<dbReference type="InterPro" id="IPR001633">
    <property type="entry name" value="EAL_dom"/>
</dbReference>
<dbReference type="PANTHER" id="PTHR44757">
    <property type="entry name" value="DIGUANYLATE CYCLASE DGCP"/>
    <property type="match status" value="1"/>
</dbReference>
<dbReference type="SMART" id="SM00065">
    <property type="entry name" value="GAF"/>
    <property type="match status" value="1"/>
</dbReference>
<dbReference type="NCBIfam" id="TIGR00254">
    <property type="entry name" value="GGDEF"/>
    <property type="match status" value="1"/>
</dbReference>
<gene>
    <name evidence="7" type="ORF">D3F03_11895</name>
</gene>
<keyword evidence="2" id="KW-0418">Kinase</keyword>
<dbReference type="Pfam" id="PF00563">
    <property type="entry name" value="EAL"/>
    <property type="match status" value="1"/>
</dbReference>
<dbReference type="PROSITE" id="PS50887">
    <property type="entry name" value="GGDEF"/>
    <property type="match status" value="1"/>
</dbReference>
<dbReference type="InterPro" id="IPR000014">
    <property type="entry name" value="PAS"/>
</dbReference>
<evidence type="ECO:0000259" key="5">
    <source>
        <dbReference type="PROSITE" id="PS50883"/>
    </source>
</evidence>
<dbReference type="PROSITE" id="PS50113">
    <property type="entry name" value="PAC"/>
    <property type="match status" value="1"/>
</dbReference>
<dbReference type="InterPro" id="IPR000160">
    <property type="entry name" value="GGDEF_dom"/>
</dbReference>
<dbReference type="EMBL" id="QXJC01000004">
    <property type="protein sequence ID" value="RID97931.1"/>
    <property type="molecule type" value="Genomic_DNA"/>
</dbReference>
<dbReference type="SUPFAM" id="SSF52172">
    <property type="entry name" value="CheY-like"/>
    <property type="match status" value="1"/>
</dbReference>
<dbReference type="GO" id="GO:0016301">
    <property type="term" value="F:kinase activity"/>
    <property type="evidence" value="ECO:0007669"/>
    <property type="project" value="UniProtKB-KW"/>
</dbReference>
<dbReference type="SMART" id="SM00267">
    <property type="entry name" value="GGDEF"/>
    <property type="match status" value="1"/>
</dbReference>
<dbReference type="Gene3D" id="3.30.450.40">
    <property type="match status" value="1"/>
</dbReference>
<dbReference type="InterPro" id="IPR001610">
    <property type="entry name" value="PAC"/>
</dbReference>
<dbReference type="RefSeq" id="WP_119109637.1">
    <property type="nucleotide sequence ID" value="NZ_QXJC01000004.1"/>
</dbReference>
<dbReference type="SUPFAM" id="SSF55781">
    <property type="entry name" value="GAF domain-like"/>
    <property type="match status" value="1"/>
</dbReference>